<dbReference type="Pfam" id="PF00581">
    <property type="entry name" value="Rhodanese"/>
    <property type="match status" value="1"/>
</dbReference>
<dbReference type="GeneID" id="89470459"/>
<name>K6C6Q0_SCHAZ</name>
<accession>K6C6Q0</accession>
<comment type="caution">
    <text evidence="4">The sequence shown here is derived from an EMBL/GenBank/DDBJ whole genome shotgun (WGS) entry which is preliminary data.</text>
</comment>
<feature type="compositionally biased region" description="Polar residues" evidence="1">
    <location>
        <begin position="22"/>
        <end position="34"/>
    </location>
</feature>
<dbReference type="PANTHER" id="PTHR43031">
    <property type="entry name" value="FAD-DEPENDENT OXIDOREDUCTASE"/>
    <property type="match status" value="1"/>
</dbReference>
<dbReference type="InterPro" id="IPR036873">
    <property type="entry name" value="Rhodanese-like_dom_sf"/>
</dbReference>
<dbReference type="CDD" id="cd00158">
    <property type="entry name" value="RHOD"/>
    <property type="match status" value="1"/>
</dbReference>
<protein>
    <submittedName>
        <fullName evidence="4">Rhodanese-related sulfurtransferase</fullName>
    </submittedName>
</protein>
<dbReference type="AlphaFoldDB" id="K6C6Q0"/>
<evidence type="ECO:0000259" key="3">
    <source>
        <dbReference type="PROSITE" id="PS50206"/>
    </source>
</evidence>
<evidence type="ECO:0000256" key="1">
    <source>
        <dbReference type="SAM" id="MobiDB-lite"/>
    </source>
</evidence>
<evidence type="ECO:0000313" key="5">
    <source>
        <dbReference type="Proteomes" id="UP000006315"/>
    </source>
</evidence>
<dbReference type="PANTHER" id="PTHR43031:SF1">
    <property type="entry name" value="PYRIDINE NUCLEOTIDE-DISULPHIDE OXIDOREDUCTASE"/>
    <property type="match status" value="1"/>
</dbReference>
<evidence type="ECO:0000256" key="2">
    <source>
        <dbReference type="SAM" id="SignalP"/>
    </source>
</evidence>
<dbReference type="PROSITE" id="PS51257">
    <property type="entry name" value="PROKAR_LIPOPROTEIN"/>
    <property type="match status" value="1"/>
</dbReference>
<dbReference type="STRING" id="1131731.BAZO_10827"/>
<dbReference type="FunFam" id="3.40.250.10:FF:000049">
    <property type="entry name" value="Phage shock protein E"/>
    <property type="match status" value="1"/>
</dbReference>
<dbReference type="PROSITE" id="PS50206">
    <property type="entry name" value="RHODANESE_3"/>
    <property type="match status" value="1"/>
</dbReference>
<gene>
    <name evidence="4" type="ORF">BAZO_10827</name>
</gene>
<dbReference type="InterPro" id="IPR050229">
    <property type="entry name" value="GlpE_sulfurtransferase"/>
</dbReference>
<proteinExistence type="predicted"/>
<evidence type="ECO:0000313" key="4">
    <source>
        <dbReference type="EMBL" id="EKN66825.1"/>
    </source>
</evidence>
<feature type="chain" id="PRO_5003890468" evidence="2">
    <location>
        <begin position="23"/>
        <end position="143"/>
    </location>
</feature>
<dbReference type="InterPro" id="IPR001763">
    <property type="entry name" value="Rhodanese-like_dom"/>
</dbReference>
<reference evidence="4 5" key="1">
    <citation type="journal article" date="2012" name="Front. Microbiol.">
        <title>Redundancy and modularity in membrane-associated dissimilatory nitrate reduction in Bacillus.</title>
        <authorList>
            <person name="Heylen K."/>
            <person name="Keltjens J."/>
        </authorList>
    </citation>
    <scope>NUCLEOTIDE SEQUENCE [LARGE SCALE GENOMIC DNA]</scope>
    <source>
        <strain evidence="4 5">LMG 9581</strain>
    </source>
</reference>
<dbReference type="PATRIC" id="fig|1131731.3.peg.2248"/>
<dbReference type="SMART" id="SM00450">
    <property type="entry name" value="RHOD"/>
    <property type="match status" value="1"/>
</dbReference>
<dbReference type="SUPFAM" id="SSF52821">
    <property type="entry name" value="Rhodanese/Cell cycle control phosphatase"/>
    <property type="match status" value="1"/>
</dbReference>
<dbReference type="GO" id="GO:0016740">
    <property type="term" value="F:transferase activity"/>
    <property type="evidence" value="ECO:0007669"/>
    <property type="project" value="UniProtKB-KW"/>
</dbReference>
<keyword evidence="5" id="KW-1185">Reference proteome</keyword>
<keyword evidence="2" id="KW-0732">Signal</keyword>
<dbReference type="Gene3D" id="3.40.250.10">
    <property type="entry name" value="Rhodanese-like domain"/>
    <property type="match status" value="1"/>
</dbReference>
<feature type="signal peptide" evidence="2">
    <location>
        <begin position="1"/>
        <end position="22"/>
    </location>
</feature>
<sequence length="143" mass="15684">MKKLLTIFVLAAAITTAGCSGAGNTQTETSSQPPRNAESVEEGAYTNVDVNEAEKLIEQGITVIDVRTPQEYEEGHIPDANLIPLQEMESRLNEFSEDEQYLIVCRSGNRSAQASEILVQNGMKQIYNMTGGMNEWTGEVVTK</sequence>
<dbReference type="RefSeq" id="WP_003331485.1">
    <property type="nucleotide sequence ID" value="NZ_AJLR01000070.1"/>
</dbReference>
<keyword evidence="4" id="KW-0808">Transferase</keyword>
<feature type="domain" description="Rhodanese" evidence="3">
    <location>
        <begin position="57"/>
        <end position="142"/>
    </location>
</feature>
<feature type="region of interest" description="Disordered" evidence="1">
    <location>
        <begin position="20"/>
        <end position="43"/>
    </location>
</feature>
<dbReference type="EMBL" id="AJLR01000070">
    <property type="protein sequence ID" value="EKN66825.1"/>
    <property type="molecule type" value="Genomic_DNA"/>
</dbReference>
<dbReference type="Proteomes" id="UP000006315">
    <property type="component" value="Unassembled WGS sequence"/>
</dbReference>
<organism evidence="4 5">
    <name type="scientific">Schinkia azotoformans LMG 9581</name>
    <dbReference type="NCBI Taxonomy" id="1131731"/>
    <lineage>
        <taxon>Bacteria</taxon>
        <taxon>Bacillati</taxon>
        <taxon>Bacillota</taxon>
        <taxon>Bacilli</taxon>
        <taxon>Bacillales</taxon>
        <taxon>Bacillaceae</taxon>
        <taxon>Calidifontibacillus/Schinkia group</taxon>
        <taxon>Schinkia</taxon>
    </lineage>
</organism>